<comment type="catalytic activity">
    <reaction evidence="6">
        <text>[(1-&gt;4)-alpha-D-galacturonosyl methyl ester](n) + n H2O = [(1-&gt;4)-alpha-D-galacturonosyl](n) + n methanol + n H(+)</text>
        <dbReference type="Rhea" id="RHEA:22380"/>
        <dbReference type="Rhea" id="RHEA-COMP:14570"/>
        <dbReference type="Rhea" id="RHEA-COMP:14573"/>
        <dbReference type="ChEBI" id="CHEBI:15377"/>
        <dbReference type="ChEBI" id="CHEBI:15378"/>
        <dbReference type="ChEBI" id="CHEBI:17790"/>
        <dbReference type="ChEBI" id="CHEBI:140522"/>
        <dbReference type="ChEBI" id="CHEBI:140523"/>
        <dbReference type="EC" id="3.1.1.11"/>
    </reaction>
</comment>
<name>A0ABM4U0X3_COFAR</name>
<keyword evidence="7" id="KW-0732">Signal</keyword>
<proteinExistence type="inferred from homology"/>
<dbReference type="Gene3D" id="2.160.20.10">
    <property type="entry name" value="Single-stranded right-handed beta-helix, Pectin lyase-like"/>
    <property type="match status" value="2"/>
</dbReference>
<evidence type="ECO:0000313" key="10">
    <source>
        <dbReference type="RefSeq" id="XP_071900924.1"/>
    </source>
</evidence>
<accession>A0ABM4U0X3</accession>
<dbReference type="GeneID" id="140004684"/>
<evidence type="ECO:0000256" key="2">
    <source>
        <dbReference type="ARBA" id="ARBA00008891"/>
    </source>
</evidence>
<feature type="domain" description="Pectinesterase catalytic" evidence="8">
    <location>
        <begin position="172"/>
        <end position="285"/>
    </location>
</feature>
<comment type="similarity">
    <text evidence="2">Belongs to the pectinesterase family.</text>
</comment>
<feature type="chain" id="PRO_5046063973" description="pectinesterase" evidence="7">
    <location>
        <begin position="24"/>
        <end position="291"/>
    </location>
</feature>
<comment type="pathway">
    <text evidence="1">Glycan metabolism; pectin degradation; 2-dehydro-3-deoxy-D-gluconate from pectin: step 1/5.</text>
</comment>
<dbReference type="PANTHER" id="PTHR31321">
    <property type="entry name" value="ACYL-COA THIOESTER HYDROLASE YBHC-RELATED"/>
    <property type="match status" value="1"/>
</dbReference>
<evidence type="ECO:0000256" key="4">
    <source>
        <dbReference type="ARBA" id="ARBA00022801"/>
    </source>
</evidence>
<organism evidence="9 10">
    <name type="scientific">Coffea arabica</name>
    <name type="common">Arabian coffee</name>
    <dbReference type="NCBI Taxonomy" id="13443"/>
    <lineage>
        <taxon>Eukaryota</taxon>
        <taxon>Viridiplantae</taxon>
        <taxon>Streptophyta</taxon>
        <taxon>Embryophyta</taxon>
        <taxon>Tracheophyta</taxon>
        <taxon>Spermatophyta</taxon>
        <taxon>Magnoliopsida</taxon>
        <taxon>eudicotyledons</taxon>
        <taxon>Gunneridae</taxon>
        <taxon>Pentapetalae</taxon>
        <taxon>asterids</taxon>
        <taxon>lamiids</taxon>
        <taxon>Gentianales</taxon>
        <taxon>Rubiaceae</taxon>
        <taxon>Ixoroideae</taxon>
        <taxon>Gardenieae complex</taxon>
        <taxon>Bertiereae - Coffeeae clade</taxon>
        <taxon>Coffeeae</taxon>
        <taxon>Coffea</taxon>
    </lineage>
</organism>
<gene>
    <name evidence="10" type="primary">LOC140004684</name>
</gene>
<dbReference type="SUPFAM" id="SSF51126">
    <property type="entry name" value="Pectin lyase-like"/>
    <property type="match status" value="1"/>
</dbReference>
<dbReference type="Pfam" id="PF01095">
    <property type="entry name" value="Pectinesterase"/>
    <property type="match status" value="2"/>
</dbReference>
<dbReference type="InterPro" id="IPR011050">
    <property type="entry name" value="Pectin_lyase_fold/virulence"/>
</dbReference>
<evidence type="ECO:0000259" key="8">
    <source>
        <dbReference type="Pfam" id="PF01095"/>
    </source>
</evidence>
<evidence type="ECO:0000256" key="7">
    <source>
        <dbReference type="SAM" id="SignalP"/>
    </source>
</evidence>
<feature type="domain" description="Pectinesterase catalytic" evidence="8">
    <location>
        <begin position="49"/>
        <end position="163"/>
    </location>
</feature>
<evidence type="ECO:0000256" key="6">
    <source>
        <dbReference type="ARBA" id="ARBA00047928"/>
    </source>
</evidence>
<keyword evidence="9" id="KW-1185">Reference proteome</keyword>
<sequence>MDLRNSSTFAVVFLMFFFWRNVAVNASRGGVGPELITWSQSHHEPFVEVDLNGKGNFTSVQAAIDKVRTDNINRFKIYIHPGIYREKVTIPKYKDYITLIGVDDGQSKTVTTWNDSVTVIVEASYVVATNITFENTGVSPPGNTRNKGVAALKITGDKNFYYKESTINSIAKGKGVIAVNNRDNLNTTGGFAFLGSNVTGTGKLLLSTASGKYSRVVYSYTNLDNVIDPRGWSDGNDPAKQKTLIFGEYKNTGKGADRSHRVAWAKYFTPSYALPFLSRDFINGNEWLDLD</sequence>
<evidence type="ECO:0000256" key="5">
    <source>
        <dbReference type="ARBA" id="ARBA00023085"/>
    </source>
</evidence>
<keyword evidence="5" id="KW-0063">Aspartyl esterase</keyword>
<dbReference type="RefSeq" id="XP_071900924.1">
    <property type="nucleotide sequence ID" value="XM_072044823.1"/>
</dbReference>
<protein>
    <recommendedName>
        <fullName evidence="3">pectinesterase</fullName>
        <ecNumber evidence="3">3.1.1.11</ecNumber>
    </recommendedName>
</protein>
<evidence type="ECO:0000256" key="1">
    <source>
        <dbReference type="ARBA" id="ARBA00005184"/>
    </source>
</evidence>
<dbReference type="EC" id="3.1.1.11" evidence="3"/>
<feature type="signal peptide" evidence="7">
    <location>
        <begin position="1"/>
        <end position="23"/>
    </location>
</feature>
<dbReference type="InterPro" id="IPR000070">
    <property type="entry name" value="Pectinesterase_cat"/>
</dbReference>
<dbReference type="Proteomes" id="UP001652660">
    <property type="component" value="Chromosome 4c"/>
</dbReference>
<reference evidence="10" key="1">
    <citation type="submission" date="2025-08" db="UniProtKB">
        <authorList>
            <consortium name="RefSeq"/>
        </authorList>
    </citation>
    <scope>IDENTIFICATION</scope>
    <source>
        <tissue evidence="10">Leaves</tissue>
    </source>
</reference>
<evidence type="ECO:0000313" key="9">
    <source>
        <dbReference type="Proteomes" id="UP001652660"/>
    </source>
</evidence>
<dbReference type="PANTHER" id="PTHR31321:SF31">
    <property type="entry name" value="PECTINESTERASE QRT1"/>
    <property type="match status" value="1"/>
</dbReference>
<evidence type="ECO:0000256" key="3">
    <source>
        <dbReference type="ARBA" id="ARBA00013229"/>
    </source>
</evidence>
<dbReference type="InterPro" id="IPR012334">
    <property type="entry name" value="Pectin_lyas_fold"/>
</dbReference>
<keyword evidence="4" id="KW-0378">Hydrolase</keyword>